<dbReference type="AlphaFoldDB" id="A0A2U8WDX1"/>
<dbReference type="Gene3D" id="3.90.226.10">
    <property type="entry name" value="2-enoyl-CoA Hydratase, Chain A, domain 1"/>
    <property type="match status" value="1"/>
</dbReference>
<evidence type="ECO:0000313" key="2">
    <source>
        <dbReference type="Proteomes" id="UP000245926"/>
    </source>
</evidence>
<protein>
    <recommendedName>
        <fullName evidence="3">Peptidase S14</fullName>
    </recommendedName>
</protein>
<dbReference type="OrthoDB" id="5936191at2"/>
<sequence>MRLRLSMTRRLRLSMAHRLRLSVAHRLRLTAAGLLALLGTGTAGLAAARPDLPEDVPQRVEPLSGASPAARWASDGDAAATEAWLDLGPDGRDLHLTGDLTEGVADRVAALLGAHPGVVRIHLTSDGGLVGEALALGAVVAAHGLATHVADICASACTLVYVRGRGRSLAAGARLGFHGPYEVGLFDAARPVDAAPERTAYLNAGLTPDFVARALAIRAADMWMPEPGLLRAAGVVTEVVAADRFAASLPDRAARRPGRQARVP</sequence>
<evidence type="ECO:0000313" key="1">
    <source>
        <dbReference type="EMBL" id="AWN43741.1"/>
    </source>
</evidence>
<name>A0A2U8WDX1_9HYPH</name>
<dbReference type="RefSeq" id="WP_109894834.1">
    <property type="nucleotide sequence ID" value="NZ_CP029550.1"/>
</dbReference>
<dbReference type="EMBL" id="CP029550">
    <property type="protein sequence ID" value="AWN43741.1"/>
    <property type="molecule type" value="Genomic_DNA"/>
</dbReference>
<keyword evidence="2" id="KW-1185">Reference proteome</keyword>
<dbReference type="KEGG" id="mets:DK389_28530"/>
<proteinExistence type="predicted"/>
<reference evidence="2" key="1">
    <citation type="submission" date="2018-05" db="EMBL/GenBank/DDBJ databases">
        <title>Complete Genome Sequence of Methylobacterium sp. 17SD2-17.</title>
        <authorList>
            <person name="Srinivasan S."/>
        </authorList>
    </citation>
    <scope>NUCLEOTIDE SEQUENCE [LARGE SCALE GENOMIC DNA]</scope>
    <source>
        <strain evidence="2">17SD2-17</strain>
    </source>
</reference>
<accession>A0A2U8WDX1</accession>
<gene>
    <name evidence="1" type="ORF">DK389_28530</name>
</gene>
<dbReference type="Proteomes" id="UP000245926">
    <property type="component" value="Chromosome"/>
</dbReference>
<evidence type="ECO:0008006" key="3">
    <source>
        <dbReference type="Google" id="ProtNLM"/>
    </source>
</evidence>
<dbReference type="InterPro" id="IPR029045">
    <property type="entry name" value="ClpP/crotonase-like_dom_sf"/>
</dbReference>
<organism evidence="1 2">
    <name type="scientific">Methylobacterium durans</name>
    <dbReference type="NCBI Taxonomy" id="2202825"/>
    <lineage>
        <taxon>Bacteria</taxon>
        <taxon>Pseudomonadati</taxon>
        <taxon>Pseudomonadota</taxon>
        <taxon>Alphaproteobacteria</taxon>
        <taxon>Hyphomicrobiales</taxon>
        <taxon>Methylobacteriaceae</taxon>
        <taxon>Methylobacterium</taxon>
    </lineage>
</organism>
<dbReference type="SUPFAM" id="SSF52096">
    <property type="entry name" value="ClpP/crotonase"/>
    <property type="match status" value="1"/>
</dbReference>